<dbReference type="InterPro" id="IPR036890">
    <property type="entry name" value="HATPase_C_sf"/>
</dbReference>
<dbReference type="InterPro" id="IPR050736">
    <property type="entry name" value="Sensor_HK_Regulatory"/>
</dbReference>
<dbReference type="InterPro" id="IPR036097">
    <property type="entry name" value="HisK_dim/P_sf"/>
</dbReference>
<dbReference type="Pfam" id="PF02518">
    <property type="entry name" value="HATPase_c"/>
    <property type="match status" value="1"/>
</dbReference>
<evidence type="ECO:0000256" key="7">
    <source>
        <dbReference type="ARBA" id="ARBA00022840"/>
    </source>
</evidence>
<dbReference type="Pfam" id="PF00512">
    <property type="entry name" value="HisKA"/>
    <property type="match status" value="1"/>
</dbReference>
<dbReference type="CDD" id="cd00082">
    <property type="entry name" value="HisKA"/>
    <property type="match status" value="1"/>
</dbReference>
<evidence type="ECO:0000313" key="12">
    <source>
        <dbReference type="EMBL" id="KAA9005826.1"/>
    </source>
</evidence>
<name>A0A5J5GCD7_9BACL</name>
<keyword evidence="10" id="KW-0472">Membrane</keyword>
<accession>A0A5J5GCD7</accession>
<dbReference type="InterPro" id="IPR003594">
    <property type="entry name" value="HATPase_dom"/>
</dbReference>
<dbReference type="InterPro" id="IPR003661">
    <property type="entry name" value="HisK_dim/P_dom"/>
</dbReference>
<keyword evidence="5" id="KW-0547">Nucleotide-binding</keyword>
<gene>
    <name evidence="12" type="ORF">F4V43_07040</name>
</gene>
<dbReference type="GO" id="GO:0000155">
    <property type="term" value="F:phosphorelay sensor kinase activity"/>
    <property type="evidence" value="ECO:0007669"/>
    <property type="project" value="InterPro"/>
</dbReference>
<evidence type="ECO:0000256" key="6">
    <source>
        <dbReference type="ARBA" id="ARBA00022777"/>
    </source>
</evidence>
<dbReference type="RefSeq" id="WP_150457527.1">
    <property type="nucleotide sequence ID" value="NZ_VYKK01000007.1"/>
</dbReference>
<feature type="transmembrane region" description="Helical" evidence="10">
    <location>
        <begin position="21"/>
        <end position="44"/>
    </location>
</feature>
<dbReference type="Gene3D" id="3.30.565.10">
    <property type="entry name" value="Histidine kinase-like ATPase, C-terminal domain"/>
    <property type="match status" value="1"/>
</dbReference>
<feature type="region of interest" description="Disordered" evidence="9">
    <location>
        <begin position="163"/>
        <end position="186"/>
    </location>
</feature>
<evidence type="ECO:0000256" key="8">
    <source>
        <dbReference type="ARBA" id="ARBA00023012"/>
    </source>
</evidence>
<keyword evidence="10" id="KW-1133">Transmembrane helix</keyword>
<evidence type="ECO:0000256" key="4">
    <source>
        <dbReference type="ARBA" id="ARBA00022679"/>
    </source>
</evidence>
<evidence type="ECO:0000256" key="1">
    <source>
        <dbReference type="ARBA" id="ARBA00000085"/>
    </source>
</evidence>
<dbReference type="EMBL" id="VYKK01000007">
    <property type="protein sequence ID" value="KAA9005826.1"/>
    <property type="molecule type" value="Genomic_DNA"/>
</dbReference>
<feature type="domain" description="Histidine kinase" evidence="11">
    <location>
        <begin position="139"/>
        <end position="374"/>
    </location>
</feature>
<dbReference type="PANTHER" id="PTHR43711">
    <property type="entry name" value="TWO-COMPONENT HISTIDINE KINASE"/>
    <property type="match status" value="1"/>
</dbReference>
<feature type="transmembrane region" description="Helical" evidence="10">
    <location>
        <begin position="50"/>
        <end position="71"/>
    </location>
</feature>
<dbReference type="EC" id="2.7.13.3" evidence="2"/>
<dbReference type="SMART" id="SM00388">
    <property type="entry name" value="HisKA"/>
    <property type="match status" value="1"/>
</dbReference>
<keyword evidence="4" id="KW-0808">Transferase</keyword>
<evidence type="ECO:0000313" key="13">
    <source>
        <dbReference type="Proteomes" id="UP000367750"/>
    </source>
</evidence>
<keyword evidence="8" id="KW-0902">Two-component regulatory system</keyword>
<dbReference type="SUPFAM" id="SSF55874">
    <property type="entry name" value="ATPase domain of HSP90 chaperone/DNA topoisomerase II/histidine kinase"/>
    <property type="match status" value="1"/>
</dbReference>
<dbReference type="InterPro" id="IPR004358">
    <property type="entry name" value="Sig_transdc_His_kin-like_C"/>
</dbReference>
<dbReference type="PANTHER" id="PTHR43711:SF1">
    <property type="entry name" value="HISTIDINE KINASE 1"/>
    <property type="match status" value="1"/>
</dbReference>
<keyword evidence="10" id="KW-0812">Transmembrane</keyword>
<dbReference type="Gene3D" id="1.10.287.130">
    <property type="match status" value="1"/>
</dbReference>
<evidence type="ECO:0000259" key="11">
    <source>
        <dbReference type="PROSITE" id="PS50109"/>
    </source>
</evidence>
<keyword evidence="13" id="KW-1185">Reference proteome</keyword>
<evidence type="ECO:0000256" key="9">
    <source>
        <dbReference type="SAM" id="MobiDB-lite"/>
    </source>
</evidence>
<keyword evidence="6 12" id="KW-0418">Kinase</keyword>
<dbReference type="SUPFAM" id="SSF47384">
    <property type="entry name" value="Homodimeric domain of signal transducing histidine kinase"/>
    <property type="match status" value="1"/>
</dbReference>
<comment type="caution">
    <text evidence="12">The sequence shown here is derived from an EMBL/GenBank/DDBJ whole genome shotgun (WGS) entry which is preliminary data.</text>
</comment>
<comment type="catalytic activity">
    <reaction evidence="1">
        <text>ATP + protein L-histidine = ADP + protein N-phospho-L-histidine.</text>
        <dbReference type="EC" id="2.7.13.3"/>
    </reaction>
</comment>
<evidence type="ECO:0000256" key="2">
    <source>
        <dbReference type="ARBA" id="ARBA00012438"/>
    </source>
</evidence>
<protein>
    <recommendedName>
        <fullName evidence="2">histidine kinase</fullName>
        <ecNumber evidence="2">2.7.13.3</ecNumber>
    </recommendedName>
</protein>
<proteinExistence type="predicted"/>
<dbReference type="InterPro" id="IPR005467">
    <property type="entry name" value="His_kinase_dom"/>
</dbReference>
<reference evidence="12 13" key="1">
    <citation type="submission" date="2019-09" db="EMBL/GenBank/DDBJ databases">
        <title>Bacillus ochoae sp. nov., Paenibacillus whitsoniae sp. nov., Paenibacillus spiritus sp. nov. Isolated from the Mars Exploration Rover during spacecraft assembly.</title>
        <authorList>
            <person name="Seuylemezian A."/>
            <person name="Vaishampayan P."/>
        </authorList>
    </citation>
    <scope>NUCLEOTIDE SEQUENCE [LARGE SCALE GENOMIC DNA]</scope>
    <source>
        <strain evidence="12 13">MER_111</strain>
    </source>
</reference>
<evidence type="ECO:0000256" key="5">
    <source>
        <dbReference type="ARBA" id="ARBA00022741"/>
    </source>
</evidence>
<dbReference type="PRINTS" id="PR00344">
    <property type="entry name" value="BCTRLSENSOR"/>
</dbReference>
<dbReference type="GO" id="GO:0005524">
    <property type="term" value="F:ATP binding"/>
    <property type="evidence" value="ECO:0007669"/>
    <property type="project" value="UniProtKB-KW"/>
</dbReference>
<dbReference type="Proteomes" id="UP000367750">
    <property type="component" value="Unassembled WGS sequence"/>
</dbReference>
<evidence type="ECO:0000256" key="3">
    <source>
        <dbReference type="ARBA" id="ARBA00022553"/>
    </source>
</evidence>
<dbReference type="PROSITE" id="PS50109">
    <property type="entry name" value="HIS_KIN"/>
    <property type="match status" value="1"/>
</dbReference>
<keyword evidence="7" id="KW-0067">ATP-binding</keyword>
<evidence type="ECO:0000256" key="10">
    <source>
        <dbReference type="SAM" id="Phobius"/>
    </source>
</evidence>
<dbReference type="OrthoDB" id="9773956at2"/>
<keyword evidence="3" id="KW-0597">Phosphoprotein</keyword>
<organism evidence="12 13">
    <name type="scientific">Paenibacillus spiritus</name>
    <dbReference type="NCBI Taxonomy" id="2496557"/>
    <lineage>
        <taxon>Bacteria</taxon>
        <taxon>Bacillati</taxon>
        <taxon>Bacillota</taxon>
        <taxon>Bacilli</taxon>
        <taxon>Bacillales</taxon>
        <taxon>Paenibacillaceae</taxon>
        <taxon>Paenibacillus</taxon>
    </lineage>
</organism>
<dbReference type="SMART" id="SM00387">
    <property type="entry name" value="HATPase_c"/>
    <property type="match status" value="1"/>
</dbReference>
<sequence length="379" mass="40908">MRTGADRRSPDRPLPGRRRPSALLCGGLFLLSLAGYAAGMTALADPGRSAISLTAVFALVVLLLFAGWAWAERTASAGTLAEAGEMLERALRGEPQPGDCEESPLSSLRGKLSRVVEIAAEGERRATEERARLQALLSDISHQTRTPLANILLYGGLLAEASGREAEGRGTGSESKSDAEGEDGSGDEIRRLIAELMKQAERLDWLITSLTRLSRLETGTLQMKPEIRPLLDGIAEAVSQVYPKAERRNTRLTVEGAEGLEALYDRRWTAEALFNLLDNAVKYSPRGGEVRVRAEAYELFVRVDVADNGPGIEESELARVFGRFYRGAGSEETEGVGLGLYVARSIANAQGGYVKASSVPGEGAVFSLFLPRPEPRPQK</sequence>
<dbReference type="AlphaFoldDB" id="A0A5J5GCD7"/>
<dbReference type="CDD" id="cd00075">
    <property type="entry name" value="HATPase"/>
    <property type="match status" value="1"/>
</dbReference>